<proteinExistence type="predicted"/>
<evidence type="ECO:0000313" key="3">
    <source>
        <dbReference type="Proteomes" id="UP001212841"/>
    </source>
</evidence>
<keyword evidence="1" id="KW-0175">Coiled coil</keyword>
<dbReference type="AlphaFoldDB" id="A0AAD5X7K8"/>
<reference evidence="2" key="1">
    <citation type="submission" date="2020-05" db="EMBL/GenBank/DDBJ databases">
        <title>Phylogenomic resolution of chytrid fungi.</title>
        <authorList>
            <person name="Stajich J.E."/>
            <person name="Amses K."/>
            <person name="Simmons R."/>
            <person name="Seto K."/>
            <person name="Myers J."/>
            <person name="Bonds A."/>
            <person name="Quandt C.A."/>
            <person name="Barry K."/>
            <person name="Liu P."/>
            <person name="Grigoriev I."/>
            <person name="Longcore J.E."/>
            <person name="James T.Y."/>
        </authorList>
    </citation>
    <scope>NUCLEOTIDE SEQUENCE</scope>
    <source>
        <strain evidence="2">JEL0318</strain>
    </source>
</reference>
<gene>
    <name evidence="2" type="ORF">HK097_000745</name>
</gene>
<name>A0AAD5X7K8_9FUNG</name>
<feature type="coiled-coil region" evidence="1">
    <location>
        <begin position="64"/>
        <end position="91"/>
    </location>
</feature>
<keyword evidence="3" id="KW-1185">Reference proteome</keyword>
<organism evidence="2 3">
    <name type="scientific">Rhizophlyctis rosea</name>
    <dbReference type="NCBI Taxonomy" id="64517"/>
    <lineage>
        <taxon>Eukaryota</taxon>
        <taxon>Fungi</taxon>
        <taxon>Fungi incertae sedis</taxon>
        <taxon>Chytridiomycota</taxon>
        <taxon>Chytridiomycota incertae sedis</taxon>
        <taxon>Chytridiomycetes</taxon>
        <taxon>Rhizophlyctidales</taxon>
        <taxon>Rhizophlyctidaceae</taxon>
        <taxon>Rhizophlyctis</taxon>
    </lineage>
</organism>
<dbReference type="Proteomes" id="UP001212841">
    <property type="component" value="Unassembled WGS sequence"/>
</dbReference>
<accession>A0AAD5X7K8</accession>
<protein>
    <submittedName>
        <fullName evidence="2">Uncharacterized protein</fullName>
    </submittedName>
</protein>
<comment type="caution">
    <text evidence="2">The sequence shown here is derived from an EMBL/GenBank/DDBJ whole genome shotgun (WGS) entry which is preliminary data.</text>
</comment>
<evidence type="ECO:0000256" key="1">
    <source>
        <dbReference type="SAM" id="Coils"/>
    </source>
</evidence>
<sequence length="275" mass="30657">MNVLHSTVGVLPKRSSQIANALPPCLYLSSRNRVRIMGEKRKPKPVHPQYVYRQKMRVLREKYAAEALETQKAAEAKQQKAEQKKKAQEAAFLAEVAAYKKARAREFSYDGHRTAPSAVDSIISPEAISDSPPGDLLSKRRAMRKTQQDQLASCRFTNFVVSEQKAAENRKKALLYLYHAAADFVTYDNMDEKIAKVLGVGGNEEIRLTLGQKREIALKDLMLGTMADGKLGMEEVGRILVEEGGKEVDDRASDAESFADWIQATKASSTPESRL</sequence>
<dbReference type="EMBL" id="JADGJD010000114">
    <property type="protein sequence ID" value="KAJ3054820.1"/>
    <property type="molecule type" value="Genomic_DNA"/>
</dbReference>
<evidence type="ECO:0000313" key="2">
    <source>
        <dbReference type="EMBL" id="KAJ3054820.1"/>
    </source>
</evidence>